<feature type="repeat" description="ANK" evidence="3">
    <location>
        <begin position="1150"/>
        <end position="1182"/>
    </location>
</feature>
<feature type="repeat" description="ANK" evidence="3">
    <location>
        <begin position="1252"/>
        <end position="1284"/>
    </location>
</feature>
<keyword evidence="1" id="KW-0677">Repeat</keyword>
<feature type="repeat" description="ANK" evidence="3">
    <location>
        <begin position="1184"/>
        <end position="1216"/>
    </location>
</feature>
<dbReference type="InterPro" id="IPR036770">
    <property type="entry name" value="Ankyrin_rpt-contain_sf"/>
</dbReference>
<feature type="compositionally biased region" description="Basic and acidic residues" evidence="4">
    <location>
        <begin position="728"/>
        <end position="759"/>
    </location>
</feature>
<feature type="repeat" description="ANK" evidence="3">
    <location>
        <begin position="950"/>
        <end position="982"/>
    </location>
</feature>
<feature type="compositionally biased region" description="Acidic residues" evidence="4">
    <location>
        <begin position="2006"/>
        <end position="2016"/>
    </location>
</feature>
<feature type="repeat" description="ANK" evidence="3">
    <location>
        <begin position="1018"/>
        <end position="1044"/>
    </location>
</feature>
<dbReference type="Gene3D" id="1.25.40.20">
    <property type="entry name" value="Ankyrin repeat-containing domain"/>
    <property type="match status" value="8"/>
</dbReference>
<dbReference type="Pfam" id="PF12796">
    <property type="entry name" value="Ank_2"/>
    <property type="match status" value="10"/>
</dbReference>
<feature type="repeat" description="ANK" evidence="3">
    <location>
        <begin position="1399"/>
        <end position="1431"/>
    </location>
</feature>
<feature type="repeat" description="ANK" evidence="3">
    <location>
        <begin position="884"/>
        <end position="916"/>
    </location>
</feature>
<reference evidence="8" key="1">
    <citation type="submission" date="2022-11" db="EMBL/GenBank/DDBJ databases">
        <authorList>
            <person name="Petersen C."/>
        </authorList>
    </citation>
    <scope>NUCLEOTIDE SEQUENCE</scope>
    <source>
        <strain evidence="8">IBT 19713</strain>
    </source>
</reference>
<name>A0A9W9NUT7_9EURO</name>
<feature type="repeat" description="ANK" evidence="3">
    <location>
        <begin position="1771"/>
        <end position="1803"/>
    </location>
</feature>
<comment type="caution">
    <text evidence="8">The sequence shown here is derived from an EMBL/GenBank/DDBJ whole genome shotgun (WGS) entry which is preliminary data.</text>
</comment>
<feature type="repeat" description="ANK" evidence="3">
    <location>
        <begin position="1117"/>
        <end position="1149"/>
    </location>
</feature>
<evidence type="ECO:0000313" key="8">
    <source>
        <dbReference type="EMBL" id="KAJ5226181.1"/>
    </source>
</evidence>
<dbReference type="InterPro" id="IPR002110">
    <property type="entry name" value="Ankyrin_rpt"/>
</dbReference>
<keyword evidence="2 3" id="KW-0040">ANK repeat</keyword>
<feature type="repeat" description="ANK" evidence="3">
    <location>
        <begin position="1605"/>
        <end position="1637"/>
    </location>
</feature>
<evidence type="ECO:0000256" key="3">
    <source>
        <dbReference type="PROSITE-ProRule" id="PRU00023"/>
    </source>
</evidence>
<dbReference type="InterPro" id="IPR029498">
    <property type="entry name" value="HeLo_dom"/>
</dbReference>
<dbReference type="Pfam" id="PF14479">
    <property type="entry name" value="HeLo"/>
    <property type="match status" value="1"/>
</dbReference>
<feature type="repeat" description="ANK" evidence="3">
    <location>
        <begin position="984"/>
        <end position="1016"/>
    </location>
</feature>
<dbReference type="InterPro" id="IPR038305">
    <property type="entry name" value="HeLo_sf"/>
</dbReference>
<feature type="region of interest" description="Disordered" evidence="4">
    <location>
        <begin position="728"/>
        <end position="783"/>
    </location>
</feature>
<evidence type="ECO:0000259" key="6">
    <source>
        <dbReference type="Pfam" id="PF22939"/>
    </source>
</evidence>
<accession>A0A9W9NUT7</accession>
<feature type="region of interest" description="Disordered" evidence="4">
    <location>
        <begin position="1995"/>
        <end position="2028"/>
    </location>
</feature>
<evidence type="ECO:0000259" key="7">
    <source>
        <dbReference type="Pfam" id="PF24883"/>
    </source>
</evidence>
<feature type="domain" description="Nephrocystin 3-like N-terminal" evidence="7">
    <location>
        <begin position="247"/>
        <end position="418"/>
    </location>
</feature>
<feature type="repeat" description="ANK" evidence="3">
    <location>
        <begin position="1051"/>
        <end position="1083"/>
    </location>
</feature>
<dbReference type="PRINTS" id="PR01415">
    <property type="entry name" value="ANKYRIN"/>
</dbReference>
<reference evidence="8" key="2">
    <citation type="journal article" date="2023" name="IMA Fungus">
        <title>Comparative genomic study of the Penicillium genus elucidates a diverse pangenome and 15 lateral gene transfer events.</title>
        <authorList>
            <person name="Petersen C."/>
            <person name="Sorensen T."/>
            <person name="Nielsen M.R."/>
            <person name="Sondergaard T.E."/>
            <person name="Sorensen J.L."/>
            <person name="Fitzpatrick D.A."/>
            <person name="Frisvad J.C."/>
            <person name="Nielsen K.L."/>
        </authorList>
    </citation>
    <scope>NUCLEOTIDE SEQUENCE</scope>
    <source>
        <strain evidence="8">IBT 19713</strain>
    </source>
</reference>
<gene>
    <name evidence="8" type="ORF">N7468_007406</name>
</gene>
<dbReference type="SUPFAM" id="SSF52540">
    <property type="entry name" value="P-loop containing nucleoside triphosphate hydrolases"/>
    <property type="match status" value="1"/>
</dbReference>
<evidence type="ECO:0000256" key="4">
    <source>
        <dbReference type="SAM" id="MobiDB-lite"/>
    </source>
</evidence>
<feature type="repeat" description="ANK" evidence="3">
    <location>
        <begin position="851"/>
        <end position="883"/>
    </location>
</feature>
<dbReference type="SMART" id="SM00248">
    <property type="entry name" value="ANK"/>
    <property type="match status" value="33"/>
</dbReference>
<dbReference type="Gene3D" id="1.20.120.1020">
    <property type="entry name" value="Prion-inhibition and propagation, HeLo domain"/>
    <property type="match status" value="1"/>
</dbReference>
<dbReference type="EMBL" id="JAPQKS010000005">
    <property type="protein sequence ID" value="KAJ5226181.1"/>
    <property type="molecule type" value="Genomic_DNA"/>
</dbReference>
<dbReference type="PANTHER" id="PTHR24198">
    <property type="entry name" value="ANKYRIN REPEAT AND PROTEIN KINASE DOMAIN-CONTAINING PROTEIN"/>
    <property type="match status" value="1"/>
</dbReference>
<dbReference type="SUPFAM" id="SSF48403">
    <property type="entry name" value="Ankyrin repeat"/>
    <property type="match status" value="4"/>
</dbReference>
<feature type="repeat" description="ANK" evidence="3">
    <location>
        <begin position="1804"/>
        <end position="1826"/>
    </location>
</feature>
<proteinExistence type="predicted"/>
<feature type="repeat" description="ANK" evidence="3">
    <location>
        <begin position="1366"/>
        <end position="1398"/>
    </location>
</feature>
<dbReference type="PROSITE" id="PS50297">
    <property type="entry name" value="ANK_REP_REGION"/>
    <property type="match status" value="29"/>
</dbReference>
<dbReference type="Pfam" id="PF22939">
    <property type="entry name" value="WHD_GPIID"/>
    <property type="match status" value="1"/>
</dbReference>
<feature type="compositionally biased region" description="Basic and acidic residues" evidence="4">
    <location>
        <begin position="2017"/>
        <end position="2028"/>
    </location>
</feature>
<dbReference type="InterPro" id="IPR054471">
    <property type="entry name" value="GPIID_WHD"/>
</dbReference>
<evidence type="ECO:0000256" key="1">
    <source>
        <dbReference type="ARBA" id="ARBA00022737"/>
    </source>
</evidence>
<sequence>MEPVSFAVGIIGLAGLFSTCLEAVERFDSYKNFGPESRSIAVQFKAQRLRLENWGKAAGLQETGQLQEKHNRLLDDQRIKSTVVELLSAIEEICQHEDETHNEPKSATESKSFRDQIWPKSHKNTQEGVSRRQKIGWALKTKTKRMYQVELFTTLVDTIYGLVPLDGAQALGDESAGQEIGGEDPDAALTPYKEFDKEELIAESRRRLHMIDKEFDEGTKRNVHSWLLGNRTLNELYEISVDKRVKGTCDWVFDRAWFKNWASPDFSSELAKILWINGPAGFGKSILCARVIEELSLSWKSPVAYFFFSSDFESRRDPFVAIRSWLSQLMSNETAFSLAHEREVASPGQRASRSDTVKLLHDIVTKIPLCTFVIDGLDECGWSSEDLKLDENDSVSSFLETIRRTIAGTQTRFLIVSRDEAEIRNCLSTNKWNDAVYQHRIRPEDVRSDTEVYSRSIVNKKLSNRTEATKEDIALKLADRCNGQFLWVKMQEDFLRSGKSQKKIEQAINSTPIGLEQTYERNWMKLSRLPSEDRDRAISVLRWTAFALRPLTVNELTGALLVNDDCDEVRVDDMPDAIDEDYINTEILDLCGSLLEIRSPKTESPAELRTVHLAHFSVKQYLLANIPTQGSFLQLNSTLTSSTEAAVNTMLAKMCLCYITCEEVWLEKSNLDNHHILTAFRDYAAGSWQRHATVGDIRDEGLTELVNELFDPENATWASWKKWFDENDKEGGMGEAKPGSRPEKSEENSESSDHEDDKPTLPTSPKESVISDDDDESEADEGELRSTQLYYASWLGLTDTVNVLIDRHSYNINEKGNHGRTALVAACSRGHLEIVQMLLENGADMTLRDFDGHDSLTTASLNGHLEIVRLLVKRGADISVASNQGETSLYCAAYKGHFEILKLLIEKGGDIEGHNFRHLTPLNAASDGGHFDVVKLLVQKGADINRPDDCGRAPVYSASLKGHVAIVRLLLDKGADPSSNVQRGGWTPLNVAADNGHTEVVKLLLERGADMDAKEGSTQRGPLYSACDNGHIEIVTMLLAKGADTEDRIFGGITAIYVSAVKGRTEITKLLLEAGAKVNIQNEHGWSPLNAASEGGHLDVIKLLAQENADIELANNDGVTPIHTASKCGHLKVVQFLLEKGVDFLKPNKGGWTPICVAASNGYREIVRVLLDAGADFEIAVKDSMITPLYGACYGGHTEIAAMLLAKGADPSKPNKSGWTPVNVAASNGHLEIVKMLLKKVSKEELAVPDEKGWTPVNAATGRGHTEVVRVLLEAGADYEASNFQNSATPLYSACYRGNIEIVKLLLGQGADYSKPNKNNWSPINILHLLVQGGWTPVNAASDSGHTEIVRMLLDAGADYEAVNESNMTSLYSAARGGHIDISKMILEKKPRLNIQDKNGWTPLSIAAANGHTEIVKMLLDKGADTSLQTTTGTTALTAASENGHFQIVKLLVAHGADIEQTNNTDMTPLYSAAYNGHTEIVRLLLKKGANYMKPNKNGWTPVCTASSNGHTQVIRLLMDQNPPPDLVTADTLNGWTPLNAASDHLHYDSVKLLLSKGAAKTLNITNNNSMTPLCSAAGRGSYRMAKILLENGEVEADLELSNNDGMTPLYLAALKGKTKLLRLLIEKGGNINTQKKHGWTPINAASLRGHLEAVRLLLACGADITTPDETGMSPLYNACANGHTEIARLLLEKGADPNMTTNNGWKALNTATDEGHVEVVKILLEHDADVLKPDGAGMEPFYCAALEGNLELMKIFYEKGGDVNETGQTDGWSAISAAGSNGHIDAVKFLLDKGADLSTRNARKRTALHTAALNGHVGVVNTLIESQKVNLDDTDDSCRSALALAALRGYSETVKALTSKGASIDLKDIWGSTALHVAVRNGHFDVIEHLLSLTAPEQLSLEDGWGRDLVWWALGSNNDQVVKLVREYLQERKITVPHKSEGRKCYPVTFDSKGSWCDSCGRCIPKADPWHKCDSCYGFDICEQCFSFGPKCPGDSHEWTRCEPETEPEGNEEEKEEKNKEKQETNS</sequence>
<feature type="domain" description="Prion-inhibition and propagation HeLo" evidence="5">
    <location>
        <begin position="6"/>
        <end position="166"/>
    </location>
</feature>
<feature type="repeat" description="ANK" evidence="3">
    <location>
        <begin position="818"/>
        <end position="850"/>
    </location>
</feature>
<feature type="repeat" description="ANK" evidence="3">
    <location>
        <begin position="1871"/>
        <end position="1893"/>
    </location>
</feature>
<feature type="repeat" description="ANK" evidence="3">
    <location>
        <begin position="1671"/>
        <end position="1703"/>
    </location>
</feature>
<feature type="repeat" description="ANK" evidence="3">
    <location>
        <begin position="917"/>
        <end position="949"/>
    </location>
</feature>
<dbReference type="GeneID" id="83204005"/>
<dbReference type="Pfam" id="PF13637">
    <property type="entry name" value="Ank_4"/>
    <property type="match status" value="2"/>
</dbReference>
<dbReference type="OrthoDB" id="341259at2759"/>
<feature type="compositionally biased region" description="Basic and acidic residues" evidence="4">
    <location>
        <begin position="1995"/>
        <end position="2005"/>
    </location>
</feature>
<dbReference type="Gene3D" id="3.40.50.300">
    <property type="entry name" value="P-loop containing nucleotide triphosphate hydrolases"/>
    <property type="match status" value="1"/>
</dbReference>
<dbReference type="Proteomes" id="UP001150941">
    <property type="component" value="Unassembled WGS sequence"/>
</dbReference>
<organism evidence="8 9">
    <name type="scientific">Penicillium chermesinum</name>
    <dbReference type="NCBI Taxonomy" id="63820"/>
    <lineage>
        <taxon>Eukaryota</taxon>
        <taxon>Fungi</taxon>
        <taxon>Dikarya</taxon>
        <taxon>Ascomycota</taxon>
        <taxon>Pezizomycotina</taxon>
        <taxon>Eurotiomycetes</taxon>
        <taxon>Eurotiomycetidae</taxon>
        <taxon>Eurotiales</taxon>
        <taxon>Aspergillaceae</taxon>
        <taxon>Penicillium</taxon>
    </lineage>
</organism>
<feature type="repeat" description="ANK" evidence="3">
    <location>
        <begin position="1498"/>
        <end position="1530"/>
    </location>
</feature>
<dbReference type="GO" id="GO:0005737">
    <property type="term" value="C:cytoplasm"/>
    <property type="evidence" value="ECO:0007669"/>
    <property type="project" value="TreeGrafter"/>
</dbReference>
<feature type="repeat" description="ANK" evidence="3">
    <location>
        <begin position="1465"/>
        <end position="1497"/>
    </location>
</feature>
<feature type="domain" description="GPI inositol-deacylase winged helix" evidence="6">
    <location>
        <begin position="534"/>
        <end position="625"/>
    </location>
</feature>
<feature type="repeat" description="ANK" evidence="3">
    <location>
        <begin position="1217"/>
        <end position="1240"/>
    </location>
</feature>
<feature type="repeat" description="ANK" evidence="3">
    <location>
        <begin position="1638"/>
        <end position="1670"/>
    </location>
</feature>
<feature type="repeat" description="ANK" evidence="3">
    <location>
        <begin position="1084"/>
        <end position="1116"/>
    </location>
</feature>
<feature type="repeat" description="ANK" evidence="3">
    <location>
        <begin position="1704"/>
        <end position="1736"/>
    </location>
</feature>
<dbReference type="InterPro" id="IPR027417">
    <property type="entry name" value="P-loop_NTPase"/>
</dbReference>
<dbReference type="PROSITE" id="PS50088">
    <property type="entry name" value="ANK_REPEAT"/>
    <property type="match status" value="31"/>
</dbReference>
<evidence type="ECO:0000313" key="9">
    <source>
        <dbReference type="Proteomes" id="UP001150941"/>
    </source>
</evidence>
<protein>
    <submittedName>
        <fullName evidence="8">Uncharacterized protein</fullName>
    </submittedName>
</protein>
<feature type="repeat" description="ANK" evidence="3">
    <location>
        <begin position="1432"/>
        <end position="1464"/>
    </location>
</feature>
<evidence type="ECO:0000259" key="5">
    <source>
        <dbReference type="Pfam" id="PF14479"/>
    </source>
</evidence>
<feature type="repeat" description="ANK" evidence="3">
    <location>
        <begin position="1838"/>
        <end position="1870"/>
    </location>
</feature>
<dbReference type="RefSeq" id="XP_058329592.1">
    <property type="nucleotide sequence ID" value="XM_058476702.1"/>
</dbReference>
<feature type="repeat" description="ANK" evidence="3">
    <location>
        <begin position="1534"/>
        <end position="1559"/>
    </location>
</feature>
<feature type="repeat" description="ANK" evidence="3">
    <location>
        <begin position="1737"/>
        <end position="1769"/>
    </location>
</feature>
<dbReference type="Pfam" id="PF24883">
    <property type="entry name" value="NPHP3_N"/>
    <property type="match status" value="1"/>
</dbReference>
<feature type="repeat" description="ANK" evidence="3">
    <location>
        <begin position="1333"/>
        <end position="1365"/>
    </location>
</feature>
<dbReference type="InterPro" id="IPR056884">
    <property type="entry name" value="NPHP3-like_N"/>
</dbReference>
<feature type="compositionally biased region" description="Acidic residues" evidence="4">
    <location>
        <begin position="770"/>
        <end position="781"/>
    </location>
</feature>
<keyword evidence="9" id="KW-1185">Reference proteome</keyword>
<dbReference type="PANTHER" id="PTHR24198:SF165">
    <property type="entry name" value="ANKYRIN REPEAT-CONTAINING PROTEIN-RELATED"/>
    <property type="match status" value="1"/>
</dbReference>
<dbReference type="Pfam" id="PF13857">
    <property type="entry name" value="Ank_5"/>
    <property type="match status" value="2"/>
</dbReference>
<evidence type="ECO:0000256" key="2">
    <source>
        <dbReference type="ARBA" id="ARBA00023043"/>
    </source>
</evidence>
<feature type="repeat" description="ANK" evidence="3">
    <location>
        <begin position="1286"/>
        <end position="1318"/>
    </location>
</feature>